<dbReference type="Proteomes" id="UP000294930">
    <property type="component" value="Unassembled WGS sequence"/>
</dbReference>
<comment type="caution">
    <text evidence="2">The sequence shown here is derived from an EMBL/GenBank/DDBJ whole genome shotgun (WGS) entry which is preliminary data.</text>
</comment>
<proteinExistence type="predicted"/>
<name>A0ABY2G913_9FLAO</name>
<keyword evidence="1" id="KW-0812">Transmembrane</keyword>
<sequence length="117" mass="14106">MKSEFFNLRETKVLKPITIIILLYSALMFFEYAQRFLGIFTIPNNPLIPDYLPYYMAFPSFFVLPFFIVIIFTCVRKMIKRNYNYKSVYILLGLVVLFFLFRWRIHEFLLSQSPYAA</sequence>
<feature type="transmembrane region" description="Helical" evidence="1">
    <location>
        <begin position="87"/>
        <end position="105"/>
    </location>
</feature>
<organism evidence="2 3">
    <name type="scientific">Meridianimaribacter flavus</name>
    <dbReference type="NCBI Taxonomy" id="571115"/>
    <lineage>
        <taxon>Bacteria</taxon>
        <taxon>Pseudomonadati</taxon>
        <taxon>Bacteroidota</taxon>
        <taxon>Flavobacteriia</taxon>
        <taxon>Flavobacteriales</taxon>
        <taxon>Flavobacteriaceae</taxon>
        <taxon>Meridianimaribacter</taxon>
    </lineage>
</organism>
<accession>A0ABY2G913</accession>
<evidence type="ECO:0000313" key="2">
    <source>
        <dbReference type="EMBL" id="TDY14318.1"/>
    </source>
</evidence>
<keyword evidence="1" id="KW-1133">Transmembrane helix</keyword>
<evidence type="ECO:0000313" key="3">
    <source>
        <dbReference type="Proteomes" id="UP000294930"/>
    </source>
</evidence>
<feature type="transmembrane region" description="Helical" evidence="1">
    <location>
        <begin position="52"/>
        <end position="75"/>
    </location>
</feature>
<protein>
    <submittedName>
        <fullName evidence="2">Uncharacterized protein</fullName>
    </submittedName>
</protein>
<keyword evidence="3" id="KW-1185">Reference proteome</keyword>
<evidence type="ECO:0000256" key="1">
    <source>
        <dbReference type="SAM" id="Phobius"/>
    </source>
</evidence>
<dbReference type="RefSeq" id="WP_134198821.1">
    <property type="nucleotide sequence ID" value="NZ_SOQZ01000001.1"/>
</dbReference>
<gene>
    <name evidence="2" type="ORF">A8975_0929</name>
</gene>
<feature type="transmembrane region" description="Helical" evidence="1">
    <location>
        <begin position="12"/>
        <end position="32"/>
    </location>
</feature>
<reference evidence="2 3" key="1">
    <citation type="submission" date="2019-03" db="EMBL/GenBank/DDBJ databases">
        <title>Genomic Encyclopedia of Type Strains, Phase III (KMG-III): the genomes of soil and plant-associated and newly described type strains.</title>
        <authorList>
            <person name="Whitman W."/>
        </authorList>
    </citation>
    <scope>NUCLEOTIDE SEQUENCE [LARGE SCALE GENOMIC DNA]</scope>
    <source>
        <strain evidence="2 3">CGMCC 1.10957</strain>
    </source>
</reference>
<keyword evidence="1" id="KW-0472">Membrane</keyword>
<dbReference type="EMBL" id="SOQZ01000001">
    <property type="protein sequence ID" value="TDY14318.1"/>
    <property type="molecule type" value="Genomic_DNA"/>
</dbReference>